<dbReference type="AlphaFoldDB" id="A0A835Y7B5"/>
<dbReference type="InterPro" id="IPR029063">
    <property type="entry name" value="SAM-dependent_MTases_sf"/>
</dbReference>
<keyword evidence="3" id="KW-1185">Reference proteome</keyword>
<protein>
    <submittedName>
        <fullName evidence="2">Uncharacterized protein</fullName>
    </submittedName>
</protein>
<proteinExistence type="predicted"/>
<name>A0A835Y7B5_9CHLO</name>
<evidence type="ECO:0000256" key="1">
    <source>
        <dbReference type="SAM" id="MobiDB-lite"/>
    </source>
</evidence>
<sequence>MGGEDGGKPSATAGEEPQPKRPREDSSSDVSSFLASWAWKREHRPDRDRFQRPYVHPLCLPGGGELKLTVGQARFASSGPEGGGSFASTVWDSAIVAAKYLERHAGELVAGRRVLDLSAGCGLVALTAAALGASRAVASDLGPNLPLLRRNAERNGLPVEVVEHWWGTDVAPLGGPFDLVVACDCMYIEEAAAVGGGCQAGGGAANAGRAGGESTTTVILAHGRNRFAEAAFWGAAAAAGMAAAAVDQADLHPVYRCSDVDVYRLTLRQGG</sequence>
<feature type="compositionally biased region" description="Basic and acidic residues" evidence="1">
    <location>
        <begin position="17"/>
        <end position="26"/>
    </location>
</feature>
<dbReference type="CDD" id="cd02440">
    <property type="entry name" value="AdoMet_MTases"/>
    <property type="match status" value="1"/>
</dbReference>
<dbReference type="Pfam" id="PF10294">
    <property type="entry name" value="Methyltransf_16"/>
    <property type="match status" value="1"/>
</dbReference>
<dbReference type="PANTHER" id="PTHR14614:SF154">
    <property type="entry name" value="PROTEIN N-LYSINE METHYLTRANSFERASE METTL21A"/>
    <property type="match status" value="1"/>
</dbReference>
<evidence type="ECO:0000313" key="3">
    <source>
        <dbReference type="Proteomes" id="UP000612055"/>
    </source>
</evidence>
<comment type="caution">
    <text evidence="2">The sequence shown here is derived from an EMBL/GenBank/DDBJ whole genome shotgun (WGS) entry which is preliminary data.</text>
</comment>
<organism evidence="2 3">
    <name type="scientific">Edaphochlamys debaryana</name>
    <dbReference type="NCBI Taxonomy" id="47281"/>
    <lineage>
        <taxon>Eukaryota</taxon>
        <taxon>Viridiplantae</taxon>
        <taxon>Chlorophyta</taxon>
        <taxon>core chlorophytes</taxon>
        <taxon>Chlorophyceae</taxon>
        <taxon>CS clade</taxon>
        <taxon>Chlamydomonadales</taxon>
        <taxon>Chlamydomonadales incertae sedis</taxon>
        <taxon>Edaphochlamys</taxon>
    </lineage>
</organism>
<dbReference type="EMBL" id="JAEHOE010000013">
    <property type="protein sequence ID" value="KAG2497595.1"/>
    <property type="molecule type" value="Genomic_DNA"/>
</dbReference>
<feature type="region of interest" description="Disordered" evidence="1">
    <location>
        <begin position="1"/>
        <end position="30"/>
    </location>
</feature>
<dbReference type="OrthoDB" id="413520at2759"/>
<dbReference type="PANTHER" id="PTHR14614">
    <property type="entry name" value="HEPATOCELLULAR CARCINOMA-ASSOCIATED ANTIGEN"/>
    <property type="match status" value="1"/>
</dbReference>
<reference evidence="2" key="1">
    <citation type="journal article" date="2020" name="bioRxiv">
        <title>Comparative genomics of Chlamydomonas.</title>
        <authorList>
            <person name="Craig R.J."/>
            <person name="Hasan A.R."/>
            <person name="Ness R.W."/>
            <person name="Keightley P.D."/>
        </authorList>
    </citation>
    <scope>NUCLEOTIDE SEQUENCE</scope>
    <source>
        <strain evidence="2">CCAP 11/70</strain>
    </source>
</reference>
<dbReference type="Proteomes" id="UP000612055">
    <property type="component" value="Unassembled WGS sequence"/>
</dbReference>
<dbReference type="SUPFAM" id="SSF53335">
    <property type="entry name" value="S-adenosyl-L-methionine-dependent methyltransferases"/>
    <property type="match status" value="1"/>
</dbReference>
<accession>A0A835Y7B5</accession>
<dbReference type="Gene3D" id="3.40.50.150">
    <property type="entry name" value="Vaccinia Virus protein VP39"/>
    <property type="match status" value="1"/>
</dbReference>
<dbReference type="InterPro" id="IPR019410">
    <property type="entry name" value="Methyltransf_16"/>
</dbReference>
<evidence type="ECO:0000313" key="2">
    <source>
        <dbReference type="EMBL" id="KAG2497595.1"/>
    </source>
</evidence>
<gene>
    <name evidence="2" type="ORF">HYH03_004341</name>
</gene>